<evidence type="ECO:0000313" key="1">
    <source>
        <dbReference type="EMBL" id="AJE84162.1"/>
    </source>
</evidence>
<accession>A0A0B5F1E8</accession>
<gene>
    <name evidence="1" type="ORF">SLNWT_3786</name>
</gene>
<name>A0A0B5F1E8_STRA4</name>
<sequence length="55" mass="6063">MSTELHGRARSPKRLQVVEGGTHMDFYDVPKYVDRAIVAAVPSFREKLTGDADGS</sequence>
<dbReference type="AlphaFoldDB" id="A0A0B5F1E8"/>
<dbReference type="EMBL" id="CP010519">
    <property type="protein sequence ID" value="AJE84162.1"/>
    <property type="molecule type" value="Genomic_DNA"/>
</dbReference>
<proteinExistence type="predicted"/>
<dbReference type="KEGG" id="sals:SLNWT_3786"/>
<reference evidence="1 2" key="1">
    <citation type="submission" date="2015-01" db="EMBL/GenBank/DDBJ databases">
        <title>Enhanced salinomycin production by adjusting the supply of polyketide extender units in Streptomyce albus DSM 41398.</title>
        <authorList>
            <person name="Lu C."/>
        </authorList>
    </citation>
    <scope>NUCLEOTIDE SEQUENCE [LARGE SCALE GENOMIC DNA]</scope>
    <source>
        <strain evidence="2">ATCC 21838 / DSM 41398 / FERM P-419 / JCM 4703 / NBRC 107858</strain>
    </source>
</reference>
<organism evidence="1 2">
    <name type="scientific">Streptomyces albus (strain ATCC 21838 / DSM 41398 / FERM P-419 / JCM 4703 / NBRC 107858)</name>
    <dbReference type="NCBI Taxonomy" id="1081613"/>
    <lineage>
        <taxon>Bacteria</taxon>
        <taxon>Bacillati</taxon>
        <taxon>Actinomycetota</taxon>
        <taxon>Actinomycetes</taxon>
        <taxon>Kitasatosporales</taxon>
        <taxon>Streptomycetaceae</taxon>
        <taxon>Streptomyces</taxon>
    </lineage>
</organism>
<keyword evidence="1" id="KW-0378">Hydrolase</keyword>
<dbReference type="Proteomes" id="UP000031523">
    <property type="component" value="Chromosome"/>
</dbReference>
<protein>
    <submittedName>
        <fullName evidence="1">Dienelactone hydrolase domain-containing protein</fullName>
    </submittedName>
</protein>
<keyword evidence="2" id="KW-1185">Reference proteome</keyword>
<dbReference type="GO" id="GO:0016787">
    <property type="term" value="F:hydrolase activity"/>
    <property type="evidence" value="ECO:0007669"/>
    <property type="project" value="UniProtKB-KW"/>
</dbReference>
<evidence type="ECO:0000313" key="2">
    <source>
        <dbReference type="Proteomes" id="UP000031523"/>
    </source>
</evidence>